<name>A0A7Z7FU83_9HYPH</name>
<dbReference type="SUPFAM" id="SSF46689">
    <property type="entry name" value="Homeodomain-like"/>
    <property type="match status" value="1"/>
</dbReference>
<dbReference type="GO" id="GO:0003700">
    <property type="term" value="F:DNA-binding transcription factor activity"/>
    <property type="evidence" value="ECO:0007669"/>
    <property type="project" value="InterPro"/>
</dbReference>
<feature type="region of interest" description="Disordered" evidence="1">
    <location>
        <begin position="133"/>
        <end position="170"/>
    </location>
</feature>
<comment type="caution">
    <text evidence="3">The sequence shown here is derived from an EMBL/GenBank/DDBJ whole genome shotgun (WGS) entry which is preliminary data.</text>
</comment>
<dbReference type="Proteomes" id="UP000198917">
    <property type="component" value="Unassembled WGS sequence"/>
</dbReference>
<dbReference type="InterPro" id="IPR000281">
    <property type="entry name" value="HTH_RpiR"/>
</dbReference>
<feature type="compositionally biased region" description="Basic and acidic residues" evidence="1">
    <location>
        <begin position="150"/>
        <end position="160"/>
    </location>
</feature>
<evidence type="ECO:0000256" key="1">
    <source>
        <dbReference type="SAM" id="MobiDB-lite"/>
    </source>
</evidence>
<dbReference type="InterPro" id="IPR036388">
    <property type="entry name" value="WH-like_DNA-bd_sf"/>
</dbReference>
<sequence>MCNVVIAKPTTLDELADVVSASDQKLSSDQLQVATKIISAPEIMAFGTARSVADRCGTSPSTLMRLATSLGFASFRELRKPFSPARLDDFVSFFKVKSANNTVRLSQSICTASEKRTQLAGIPEWSSVTRSESSRICRASPRGRQPCPDPQDRTPARPGEDPVLGGLRGSDDLDQAGVSIRRRDRIMKRYKSRDIFNASTQSTISGVCENYADAEDCGLCCSRSRLAVT</sequence>
<reference evidence="3 4" key="1">
    <citation type="submission" date="2016-10" db="EMBL/GenBank/DDBJ databases">
        <authorList>
            <person name="Varghese N."/>
            <person name="Submissions S."/>
        </authorList>
    </citation>
    <scope>NUCLEOTIDE SEQUENCE [LARGE SCALE GENOMIC DNA]</scope>
    <source>
        <strain evidence="3 4">PDC82</strain>
    </source>
</reference>
<dbReference type="PROSITE" id="PS51071">
    <property type="entry name" value="HTH_RPIR"/>
    <property type="match status" value="1"/>
</dbReference>
<evidence type="ECO:0000313" key="3">
    <source>
        <dbReference type="EMBL" id="SDK47610.1"/>
    </source>
</evidence>
<dbReference type="EMBL" id="FNEW01000009">
    <property type="protein sequence ID" value="SDK47610.1"/>
    <property type="molecule type" value="Genomic_DNA"/>
</dbReference>
<evidence type="ECO:0000313" key="4">
    <source>
        <dbReference type="Proteomes" id="UP000198917"/>
    </source>
</evidence>
<dbReference type="AlphaFoldDB" id="A0A7Z7FU83"/>
<protein>
    <submittedName>
        <fullName evidence="3">Transcriptional regulator, RpiR family</fullName>
    </submittedName>
</protein>
<accession>A0A7Z7FU83</accession>
<evidence type="ECO:0000259" key="2">
    <source>
        <dbReference type="PROSITE" id="PS51071"/>
    </source>
</evidence>
<dbReference type="Gene3D" id="1.10.10.10">
    <property type="entry name" value="Winged helix-like DNA-binding domain superfamily/Winged helix DNA-binding domain"/>
    <property type="match status" value="1"/>
</dbReference>
<proteinExistence type="predicted"/>
<organism evidence="3 4">
    <name type="scientific">Agrobacterium fabrum</name>
    <dbReference type="NCBI Taxonomy" id="1176649"/>
    <lineage>
        <taxon>Bacteria</taxon>
        <taxon>Pseudomonadati</taxon>
        <taxon>Pseudomonadota</taxon>
        <taxon>Alphaproteobacteria</taxon>
        <taxon>Hyphomicrobiales</taxon>
        <taxon>Rhizobiaceae</taxon>
        <taxon>Rhizobium/Agrobacterium group</taxon>
        <taxon>Agrobacterium</taxon>
        <taxon>Agrobacterium tumefaciens complex</taxon>
    </lineage>
</organism>
<feature type="domain" description="HTH rpiR-type" evidence="2">
    <location>
        <begin position="13"/>
        <end position="89"/>
    </location>
</feature>
<dbReference type="InterPro" id="IPR009057">
    <property type="entry name" value="Homeodomain-like_sf"/>
</dbReference>
<gene>
    <name evidence="3" type="ORF">SAMN05428983_5093</name>
</gene>